<dbReference type="Gene3D" id="3.40.630.30">
    <property type="match status" value="1"/>
</dbReference>
<name>A0ABT3QYK7_9HYPH</name>
<evidence type="ECO:0000259" key="3">
    <source>
        <dbReference type="PROSITE" id="PS51186"/>
    </source>
</evidence>
<comment type="caution">
    <text evidence="4">The sequence shown here is derived from an EMBL/GenBank/DDBJ whole genome shotgun (WGS) entry which is preliminary data.</text>
</comment>
<evidence type="ECO:0000256" key="2">
    <source>
        <dbReference type="ARBA" id="ARBA00023315"/>
    </source>
</evidence>
<dbReference type="CDD" id="cd04301">
    <property type="entry name" value="NAT_SF"/>
    <property type="match status" value="1"/>
</dbReference>
<evidence type="ECO:0000313" key="4">
    <source>
        <dbReference type="EMBL" id="MCX2721928.1"/>
    </source>
</evidence>
<dbReference type="Pfam" id="PF00583">
    <property type="entry name" value="Acetyltransf_1"/>
    <property type="match status" value="1"/>
</dbReference>
<dbReference type="EMBL" id="JAPEVI010000003">
    <property type="protein sequence ID" value="MCX2721928.1"/>
    <property type="molecule type" value="Genomic_DNA"/>
</dbReference>
<accession>A0ABT3QYK7</accession>
<proteinExistence type="predicted"/>
<dbReference type="PANTHER" id="PTHR43877">
    <property type="entry name" value="AMINOALKYLPHOSPHONATE N-ACETYLTRANSFERASE-RELATED-RELATED"/>
    <property type="match status" value="1"/>
</dbReference>
<dbReference type="InterPro" id="IPR016181">
    <property type="entry name" value="Acyl_CoA_acyltransferase"/>
</dbReference>
<protein>
    <submittedName>
        <fullName evidence="4">GNAT family N-acetyltransferase</fullName>
    </submittedName>
</protein>
<dbReference type="RefSeq" id="WP_265961633.1">
    <property type="nucleotide sequence ID" value="NZ_JAPEVI010000003.1"/>
</dbReference>
<keyword evidence="1" id="KW-0808">Transferase</keyword>
<evidence type="ECO:0000313" key="5">
    <source>
        <dbReference type="Proteomes" id="UP001300261"/>
    </source>
</evidence>
<evidence type="ECO:0000256" key="1">
    <source>
        <dbReference type="ARBA" id="ARBA00022679"/>
    </source>
</evidence>
<keyword evidence="5" id="KW-1185">Reference proteome</keyword>
<sequence length="168" mass="18557">MTAGIIFRKAELRDRNGLTDLCMRSKQSNGYDDAFMAQCAEELRVRDSWILRDEFWLGEADGRSLVGCIRLSVGDDGEAGELETCFVDPAWRGKGVGRQLFDRLKSDAQAHNLTCIGLDADPFAEAFYARMGFRTVGRSPSGSIPGRTLPRMELILDRPPQVVAGAGR</sequence>
<feature type="domain" description="N-acetyltransferase" evidence="3">
    <location>
        <begin position="5"/>
        <end position="159"/>
    </location>
</feature>
<dbReference type="InterPro" id="IPR050832">
    <property type="entry name" value="Bact_Acetyltransf"/>
</dbReference>
<dbReference type="InterPro" id="IPR000182">
    <property type="entry name" value="GNAT_dom"/>
</dbReference>
<reference evidence="4 5" key="1">
    <citation type="journal article" date="2016" name="Int. J. Syst. Evol. Microbiol.">
        <title>Labrenzia salina sp. nov., isolated from the rhizosphere of the halophyte Arthrocnemum macrostachyum.</title>
        <authorList>
            <person name="Camacho M."/>
            <person name="Redondo-Gomez S."/>
            <person name="Rodriguez-Llorente I."/>
            <person name="Rohde M."/>
            <person name="Sproer C."/>
            <person name="Schumann P."/>
            <person name="Klenk H.P."/>
            <person name="Montero-Calasanz M.D.C."/>
        </authorList>
    </citation>
    <scope>NUCLEOTIDE SEQUENCE [LARGE SCALE GENOMIC DNA]</scope>
    <source>
        <strain evidence="4 5">DSM 29163</strain>
    </source>
</reference>
<gene>
    <name evidence="4" type="ORF">ON753_05845</name>
</gene>
<dbReference type="PROSITE" id="PS51186">
    <property type="entry name" value="GNAT"/>
    <property type="match status" value="1"/>
</dbReference>
<keyword evidence="2" id="KW-0012">Acyltransferase</keyword>
<dbReference type="SUPFAM" id="SSF55729">
    <property type="entry name" value="Acyl-CoA N-acyltransferases (Nat)"/>
    <property type="match status" value="1"/>
</dbReference>
<organism evidence="4 5">
    <name type="scientific">Roseibium salinum</name>
    <dbReference type="NCBI Taxonomy" id="1604349"/>
    <lineage>
        <taxon>Bacteria</taxon>
        <taxon>Pseudomonadati</taxon>
        <taxon>Pseudomonadota</taxon>
        <taxon>Alphaproteobacteria</taxon>
        <taxon>Hyphomicrobiales</taxon>
        <taxon>Stappiaceae</taxon>
        <taxon>Roseibium</taxon>
    </lineage>
</organism>
<dbReference type="Proteomes" id="UP001300261">
    <property type="component" value="Unassembled WGS sequence"/>
</dbReference>
<dbReference type="PANTHER" id="PTHR43877:SF2">
    <property type="entry name" value="AMINOALKYLPHOSPHONATE N-ACETYLTRANSFERASE-RELATED"/>
    <property type="match status" value="1"/>
</dbReference>